<evidence type="ECO:0000313" key="2">
    <source>
        <dbReference type="EMBL" id="SQI36972.1"/>
    </source>
</evidence>
<sequence>MKKIVTQALLLLFLALNSTFSFAEIACIDAQTQSKIAKPETFPTTNKSVGIACEWEEGSQSAKYQSAALNDYDNAEDVSINTLSLEDSKGIDDDLLGDNLDKNYIANVPYLVKDAKGVKNSIELFEIKRTNSGEVRIYLINKNTPRITFSCLDKSINYKKNEASHISDILLSDTCQKAMQEFNIPLSKEDIKNLVVTKGSIN</sequence>
<proteinExistence type="predicted"/>
<protein>
    <submittedName>
        <fullName evidence="2">Uncharacterized protein</fullName>
    </submittedName>
</protein>
<keyword evidence="3" id="KW-1185">Reference proteome</keyword>
<evidence type="ECO:0000313" key="3">
    <source>
        <dbReference type="Proteomes" id="UP000249005"/>
    </source>
</evidence>
<dbReference type="KEGG" id="lri:NCTC12151_00957"/>
<reference evidence="2 3" key="1">
    <citation type="submission" date="2018-06" db="EMBL/GenBank/DDBJ databases">
        <authorList>
            <consortium name="Pathogen Informatics"/>
            <person name="Doyle S."/>
        </authorList>
    </citation>
    <scope>NUCLEOTIDE SEQUENCE [LARGE SCALE GENOMIC DNA]</scope>
    <source>
        <strain evidence="2 3">NCTC12151</strain>
    </source>
</reference>
<evidence type="ECO:0000256" key="1">
    <source>
        <dbReference type="SAM" id="SignalP"/>
    </source>
</evidence>
<accession>A0A2X4UQS6</accession>
<dbReference type="AlphaFoldDB" id="A0A2X4UQS6"/>
<feature type="signal peptide" evidence="1">
    <location>
        <begin position="1"/>
        <end position="23"/>
    </location>
</feature>
<dbReference type="OrthoDB" id="9965568at2"/>
<dbReference type="Proteomes" id="UP000249005">
    <property type="component" value="Chromosome 1"/>
</dbReference>
<dbReference type="RefSeq" id="WP_111739533.1">
    <property type="nucleotide sequence ID" value="NZ_LR698987.1"/>
</dbReference>
<organism evidence="2 3">
    <name type="scientific">Leminorella richardii</name>
    <dbReference type="NCBI Taxonomy" id="158841"/>
    <lineage>
        <taxon>Bacteria</taxon>
        <taxon>Pseudomonadati</taxon>
        <taxon>Pseudomonadota</taxon>
        <taxon>Gammaproteobacteria</taxon>
        <taxon>Enterobacterales</taxon>
        <taxon>Budviciaceae</taxon>
        <taxon>Leminorella</taxon>
    </lineage>
</organism>
<name>A0A2X4UQS6_9GAMM</name>
<gene>
    <name evidence="2" type="ORF">NCTC12151_00957</name>
</gene>
<feature type="chain" id="PRO_5016142857" evidence="1">
    <location>
        <begin position="24"/>
        <end position="202"/>
    </location>
</feature>
<keyword evidence="1" id="KW-0732">Signal</keyword>
<dbReference type="EMBL" id="LS483470">
    <property type="protein sequence ID" value="SQI36972.1"/>
    <property type="molecule type" value="Genomic_DNA"/>
</dbReference>